<feature type="region of interest" description="Disordered" evidence="1">
    <location>
        <begin position="19"/>
        <end position="71"/>
    </location>
</feature>
<sequence>MDRRLSSRYSACLRVHTPITPDAIGRPPLDRGLSPRSTAPMSHIPLQLPSGGDRLGNRPPSHHPGPPGALAGSWAVEAHAQQWENETQTGARWGAQPCTTSDNIEKRRRRNPAKKPQRATPTAKGATNRCIATPGRGRAVSALAACMRSCCCGCARPRDLIHDLWHIGQPEAPLTAPRNPNLFLVLITGLWHFPLHYPPPSGRDSASQAKEFAQAAAGPTHRRFT</sequence>
<feature type="region of interest" description="Disordered" evidence="1">
    <location>
        <begin position="85"/>
        <end position="127"/>
    </location>
</feature>
<proteinExistence type="predicted"/>
<feature type="compositionally biased region" description="Basic residues" evidence="1">
    <location>
        <begin position="106"/>
        <end position="117"/>
    </location>
</feature>
<evidence type="ECO:0000313" key="2">
    <source>
        <dbReference type="EMBL" id="ORY03218.1"/>
    </source>
</evidence>
<evidence type="ECO:0000256" key="1">
    <source>
        <dbReference type="SAM" id="MobiDB-lite"/>
    </source>
</evidence>
<comment type="caution">
    <text evidence="2">The sequence shown here is derived from an EMBL/GenBank/DDBJ whole genome shotgun (WGS) entry which is preliminary data.</text>
</comment>
<name>A0A1Y1YYT9_9PLEO</name>
<dbReference type="AlphaFoldDB" id="A0A1Y1YYT9"/>
<dbReference type="EMBL" id="MCFA01000149">
    <property type="protein sequence ID" value="ORY03218.1"/>
    <property type="molecule type" value="Genomic_DNA"/>
</dbReference>
<gene>
    <name evidence="2" type="ORF">BCR34DRAFT_591645</name>
</gene>
<dbReference type="Proteomes" id="UP000193144">
    <property type="component" value="Unassembled WGS sequence"/>
</dbReference>
<organism evidence="2 3">
    <name type="scientific">Clohesyomyces aquaticus</name>
    <dbReference type="NCBI Taxonomy" id="1231657"/>
    <lineage>
        <taxon>Eukaryota</taxon>
        <taxon>Fungi</taxon>
        <taxon>Dikarya</taxon>
        <taxon>Ascomycota</taxon>
        <taxon>Pezizomycotina</taxon>
        <taxon>Dothideomycetes</taxon>
        <taxon>Pleosporomycetidae</taxon>
        <taxon>Pleosporales</taxon>
        <taxon>Lindgomycetaceae</taxon>
        <taxon>Clohesyomyces</taxon>
    </lineage>
</organism>
<accession>A0A1Y1YYT9</accession>
<keyword evidence="3" id="KW-1185">Reference proteome</keyword>
<reference evidence="2 3" key="1">
    <citation type="submission" date="2016-07" db="EMBL/GenBank/DDBJ databases">
        <title>Pervasive Adenine N6-methylation of Active Genes in Fungi.</title>
        <authorList>
            <consortium name="DOE Joint Genome Institute"/>
            <person name="Mondo S.J."/>
            <person name="Dannebaum R.O."/>
            <person name="Kuo R.C."/>
            <person name="Labutti K."/>
            <person name="Haridas S."/>
            <person name="Kuo A."/>
            <person name="Salamov A."/>
            <person name="Ahrendt S.R."/>
            <person name="Lipzen A."/>
            <person name="Sullivan W."/>
            <person name="Andreopoulos W.B."/>
            <person name="Clum A."/>
            <person name="Lindquist E."/>
            <person name="Daum C."/>
            <person name="Ramamoorthy G.K."/>
            <person name="Gryganskyi A."/>
            <person name="Culley D."/>
            <person name="Magnuson J.K."/>
            <person name="James T.Y."/>
            <person name="O'Malley M.A."/>
            <person name="Stajich J.E."/>
            <person name="Spatafora J.W."/>
            <person name="Visel A."/>
            <person name="Grigoriev I.V."/>
        </authorList>
    </citation>
    <scope>NUCLEOTIDE SEQUENCE [LARGE SCALE GENOMIC DNA]</scope>
    <source>
        <strain evidence="2 3">CBS 115471</strain>
    </source>
</reference>
<evidence type="ECO:0000313" key="3">
    <source>
        <dbReference type="Proteomes" id="UP000193144"/>
    </source>
</evidence>
<protein>
    <submittedName>
        <fullName evidence="2">Uncharacterized protein</fullName>
    </submittedName>
</protein>
<feature type="compositionally biased region" description="Low complexity" evidence="1">
    <location>
        <begin position="205"/>
        <end position="217"/>
    </location>
</feature>
<feature type="region of interest" description="Disordered" evidence="1">
    <location>
        <begin position="200"/>
        <end position="225"/>
    </location>
</feature>